<evidence type="ECO:0000256" key="4">
    <source>
        <dbReference type="ARBA" id="ARBA00022840"/>
    </source>
</evidence>
<dbReference type="RefSeq" id="WP_184394820.1">
    <property type="nucleotide sequence ID" value="NZ_BAAAJD010000121.1"/>
</dbReference>
<gene>
    <name evidence="7" type="primary">potA</name>
    <name evidence="9" type="ORF">HDA36_004395</name>
</gene>
<reference evidence="9 10" key="1">
    <citation type="submission" date="2020-08" db="EMBL/GenBank/DDBJ databases">
        <title>Sequencing the genomes of 1000 actinobacteria strains.</title>
        <authorList>
            <person name="Klenk H.-P."/>
        </authorList>
    </citation>
    <scope>NUCLEOTIDE SEQUENCE [LARGE SCALE GENOMIC DNA]</scope>
    <source>
        <strain evidence="9 10">DSM 44551</strain>
    </source>
</reference>
<dbReference type="NCBIfam" id="TIGR01187">
    <property type="entry name" value="potA"/>
    <property type="match status" value="1"/>
</dbReference>
<dbReference type="GO" id="GO:0015417">
    <property type="term" value="F:ABC-type polyamine transporter activity"/>
    <property type="evidence" value="ECO:0007669"/>
    <property type="project" value="UniProtKB-EC"/>
</dbReference>
<dbReference type="InterPro" id="IPR003439">
    <property type="entry name" value="ABC_transporter-like_ATP-bd"/>
</dbReference>
<keyword evidence="6 7" id="KW-0472">Membrane</keyword>
<proteinExistence type="inferred from homology"/>
<comment type="catalytic activity">
    <reaction evidence="7">
        <text>ATP + H2O + polyamine-[polyamine-binding protein]Side 1 = ADP + phosphate + polyamineSide 2 + [polyamine-binding protein]Side 1.</text>
        <dbReference type="EC" id="7.6.2.11"/>
    </reaction>
</comment>
<evidence type="ECO:0000313" key="10">
    <source>
        <dbReference type="Proteomes" id="UP000572635"/>
    </source>
</evidence>
<comment type="similarity">
    <text evidence="7">Belongs to the ABC transporter superfamily. Spermidine/putrescine importer (TC 3.A.1.11.1) family.</text>
</comment>
<dbReference type="SMART" id="SM00382">
    <property type="entry name" value="AAA"/>
    <property type="match status" value="1"/>
</dbReference>
<evidence type="ECO:0000256" key="1">
    <source>
        <dbReference type="ARBA" id="ARBA00022448"/>
    </source>
</evidence>
<dbReference type="EMBL" id="JACHDB010000001">
    <property type="protein sequence ID" value="MBB5434311.1"/>
    <property type="molecule type" value="Genomic_DNA"/>
</dbReference>
<dbReference type="GO" id="GO:0043190">
    <property type="term" value="C:ATP-binding cassette (ABC) transporter complex"/>
    <property type="evidence" value="ECO:0007669"/>
    <property type="project" value="InterPro"/>
</dbReference>
<evidence type="ECO:0000313" key="9">
    <source>
        <dbReference type="EMBL" id="MBB5434311.1"/>
    </source>
</evidence>
<dbReference type="AlphaFoldDB" id="A0A7W8QPZ1"/>
<sequence length="386" mass="40758">MASTTDPGTAAAERTGQQGGAVPAIALEGVAKTYRSGGEQVAAVRGVDLEIAEGEFFSLLGPSGCGKTTTMRMVAGFEEPTEGTVRLKGTDVTGVPPHRRDVNMVFQSYALFPHMNVFDNIAFGLRRKGVPADEVRRRVGEAVELVELGGRERTRPTRLSGGQQQRVALARALVNRPSALLLDEPLAALDLKLRQSMQMELKRIQRDVGITFVYVTHDQGEALTLSDRIAVMNDGRVEHLGTPQEVYERPATRFTAGFIGTSNLLSGEVSASAGGVAEVPVAGGLVRAVCSAAAGDRVEITVRPEKIALAAEADGGAESGGSELPGTVTEVVYLGSATHYTVAVDGDGGTELTVHQQNTAGPTGAARRGDRVRLTWRPDQSYVLPG</sequence>
<evidence type="ECO:0000256" key="3">
    <source>
        <dbReference type="ARBA" id="ARBA00022741"/>
    </source>
</evidence>
<keyword evidence="3 7" id="KW-0547">Nucleotide-binding</keyword>
<dbReference type="GO" id="GO:0016887">
    <property type="term" value="F:ATP hydrolysis activity"/>
    <property type="evidence" value="ECO:0007669"/>
    <property type="project" value="InterPro"/>
</dbReference>
<comment type="caution">
    <text evidence="9">The sequence shown here is derived from an EMBL/GenBank/DDBJ whole genome shotgun (WGS) entry which is preliminary data.</text>
</comment>
<dbReference type="PANTHER" id="PTHR42781:SF4">
    <property type="entry name" value="SPERMIDINE_PUTRESCINE IMPORT ATP-BINDING PROTEIN POTA"/>
    <property type="match status" value="1"/>
</dbReference>
<keyword evidence="1 7" id="KW-0813">Transport</keyword>
<dbReference type="EC" id="7.6.2.11" evidence="7"/>
<dbReference type="PROSITE" id="PS50893">
    <property type="entry name" value="ABC_TRANSPORTER_2"/>
    <property type="match status" value="1"/>
</dbReference>
<keyword evidence="10" id="KW-1185">Reference proteome</keyword>
<dbReference type="PANTHER" id="PTHR42781">
    <property type="entry name" value="SPERMIDINE/PUTRESCINE IMPORT ATP-BINDING PROTEIN POTA"/>
    <property type="match status" value="1"/>
</dbReference>
<dbReference type="InterPro" id="IPR027417">
    <property type="entry name" value="P-loop_NTPase"/>
</dbReference>
<comment type="function">
    <text evidence="7">Part of the ABC transporter complex PotABCD involved in spermidine/putrescine import. Responsible for energy coupling to the transport system.</text>
</comment>
<organism evidence="9 10">
    <name type="scientific">Nocardiopsis composta</name>
    <dbReference type="NCBI Taxonomy" id="157465"/>
    <lineage>
        <taxon>Bacteria</taxon>
        <taxon>Bacillati</taxon>
        <taxon>Actinomycetota</taxon>
        <taxon>Actinomycetes</taxon>
        <taxon>Streptosporangiales</taxon>
        <taxon>Nocardiopsidaceae</taxon>
        <taxon>Nocardiopsis</taxon>
    </lineage>
</organism>
<protein>
    <recommendedName>
        <fullName evidence="7">Spermidine/putrescine import ATP-binding protein PotA</fullName>
        <ecNumber evidence="7">7.6.2.11</ecNumber>
    </recommendedName>
</protein>
<dbReference type="SUPFAM" id="SSF50331">
    <property type="entry name" value="MOP-like"/>
    <property type="match status" value="1"/>
</dbReference>
<dbReference type="Proteomes" id="UP000572635">
    <property type="component" value="Unassembled WGS sequence"/>
</dbReference>
<dbReference type="InterPro" id="IPR017871">
    <property type="entry name" value="ABC_transporter-like_CS"/>
</dbReference>
<dbReference type="PROSITE" id="PS00211">
    <property type="entry name" value="ABC_TRANSPORTER_1"/>
    <property type="match status" value="1"/>
</dbReference>
<dbReference type="FunFam" id="3.40.50.300:FF:000042">
    <property type="entry name" value="Maltose/maltodextrin ABC transporter, ATP-binding protein"/>
    <property type="match status" value="1"/>
</dbReference>
<keyword evidence="4 7" id="KW-0067">ATP-binding</keyword>
<evidence type="ECO:0000256" key="2">
    <source>
        <dbReference type="ARBA" id="ARBA00022475"/>
    </source>
</evidence>
<dbReference type="InterPro" id="IPR005893">
    <property type="entry name" value="PotA-like"/>
</dbReference>
<comment type="subunit">
    <text evidence="7">The complex is composed of two ATP-binding proteins (PotA), two transmembrane proteins (PotB and PotC) and a solute-binding protein (PotD).</text>
</comment>
<evidence type="ECO:0000256" key="6">
    <source>
        <dbReference type="ARBA" id="ARBA00023136"/>
    </source>
</evidence>
<evidence type="ECO:0000259" key="8">
    <source>
        <dbReference type="PROSITE" id="PS50893"/>
    </source>
</evidence>
<evidence type="ECO:0000256" key="5">
    <source>
        <dbReference type="ARBA" id="ARBA00022967"/>
    </source>
</evidence>
<accession>A0A7W8QPZ1</accession>
<keyword evidence="5 7" id="KW-1278">Translocase</keyword>
<dbReference type="SUPFAM" id="SSF52540">
    <property type="entry name" value="P-loop containing nucleoside triphosphate hydrolases"/>
    <property type="match status" value="1"/>
</dbReference>
<dbReference type="Gene3D" id="3.40.50.300">
    <property type="entry name" value="P-loop containing nucleotide triphosphate hydrolases"/>
    <property type="match status" value="1"/>
</dbReference>
<dbReference type="InterPro" id="IPR008995">
    <property type="entry name" value="Mo/tungstate-bd_C_term_dom"/>
</dbReference>
<dbReference type="Pfam" id="PF00005">
    <property type="entry name" value="ABC_tran"/>
    <property type="match status" value="1"/>
</dbReference>
<dbReference type="InterPro" id="IPR050093">
    <property type="entry name" value="ABC_SmlMolc_Importer"/>
</dbReference>
<dbReference type="GO" id="GO:0005524">
    <property type="term" value="F:ATP binding"/>
    <property type="evidence" value="ECO:0007669"/>
    <property type="project" value="UniProtKB-KW"/>
</dbReference>
<evidence type="ECO:0000256" key="7">
    <source>
        <dbReference type="RuleBase" id="RU364083"/>
    </source>
</evidence>
<keyword evidence="2 7" id="KW-1003">Cell membrane</keyword>
<feature type="domain" description="ABC transporter" evidence="8">
    <location>
        <begin position="25"/>
        <end position="259"/>
    </location>
</feature>
<dbReference type="InterPro" id="IPR003593">
    <property type="entry name" value="AAA+_ATPase"/>
</dbReference>
<name>A0A7W8QPZ1_9ACTN</name>
<dbReference type="InterPro" id="IPR013611">
    <property type="entry name" value="Transp-assoc_OB_typ2"/>
</dbReference>
<dbReference type="Gene3D" id="2.40.50.100">
    <property type="match status" value="1"/>
</dbReference>
<dbReference type="Pfam" id="PF08402">
    <property type="entry name" value="TOBE_2"/>
    <property type="match status" value="1"/>
</dbReference>